<gene>
    <name evidence="1" type="ORF">PsYK624_151860</name>
</gene>
<dbReference type="Proteomes" id="UP000703269">
    <property type="component" value="Unassembled WGS sequence"/>
</dbReference>
<name>A0A9P3GPY6_9APHY</name>
<keyword evidence="2" id="KW-1185">Reference proteome</keyword>
<organism evidence="1 2">
    <name type="scientific">Phanerochaete sordida</name>
    <dbReference type="NCBI Taxonomy" id="48140"/>
    <lineage>
        <taxon>Eukaryota</taxon>
        <taxon>Fungi</taxon>
        <taxon>Dikarya</taxon>
        <taxon>Basidiomycota</taxon>
        <taxon>Agaricomycotina</taxon>
        <taxon>Agaricomycetes</taxon>
        <taxon>Polyporales</taxon>
        <taxon>Phanerochaetaceae</taxon>
        <taxon>Phanerochaete</taxon>
    </lineage>
</organism>
<evidence type="ECO:0000313" key="1">
    <source>
        <dbReference type="EMBL" id="GJE98948.1"/>
    </source>
</evidence>
<accession>A0A9P3GPY6</accession>
<protein>
    <submittedName>
        <fullName evidence="1">Uncharacterized protein</fullName>
    </submittedName>
</protein>
<dbReference type="EMBL" id="BPQB01000097">
    <property type="protein sequence ID" value="GJE98948.1"/>
    <property type="molecule type" value="Genomic_DNA"/>
</dbReference>
<reference evidence="1 2" key="1">
    <citation type="submission" date="2021-08" db="EMBL/GenBank/DDBJ databases">
        <title>Draft Genome Sequence of Phanerochaete sordida strain YK-624.</title>
        <authorList>
            <person name="Mori T."/>
            <person name="Dohra H."/>
            <person name="Suzuki T."/>
            <person name="Kawagishi H."/>
            <person name="Hirai H."/>
        </authorList>
    </citation>
    <scope>NUCLEOTIDE SEQUENCE [LARGE SCALE GENOMIC DNA]</scope>
    <source>
        <strain evidence="1 2">YK-624</strain>
    </source>
</reference>
<proteinExistence type="predicted"/>
<evidence type="ECO:0000313" key="2">
    <source>
        <dbReference type="Proteomes" id="UP000703269"/>
    </source>
</evidence>
<dbReference type="AlphaFoldDB" id="A0A9P3GPY6"/>
<comment type="caution">
    <text evidence="1">The sequence shown here is derived from an EMBL/GenBank/DDBJ whole genome shotgun (WGS) entry which is preliminary data.</text>
</comment>
<sequence length="220" mass="24320">MDAIKRTQAGYVTRTPETFRRYFALCRIQVSSWDLPGSIQASRPRRPRCNLIARIATQEKATIALAQSRGAGCRVASETSPRAPRKLLRTTFAGRDAAGVPLLRDIRTARQPAVRPACSQDHPLLAGLPFVSLLFFFTSRLSTRIILVSFTMTAPVFSKFHAHRVEQKRATTDPFPVLRRSDNILPATPLARVYKAAYGGGGRMSPVFAGLRARRAVTCP</sequence>